<evidence type="ECO:0000313" key="2">
    <source>
        <dbReference type="Proteomes" id="UP000612282"/>
    </source>
</evidence>
<protein>
    <recommendedName>
        <fullName evidence="3">DUF3046 domain-containing protein</fullName>
    </recommendedName>
</protein>
<sequence length="81" mass="9147">MRVRHRKVVRGYPSPVRLTDFWERLEQSFGPAYARSIAADHAFTELGGRTIDGAIAHGIETVTIWRAVVAAYPDRVPSQLR</sequence>
<accession>A0ABQ3X9Q5</accession>
<dbReference type="EMBL" id="BOMG01000044">
    <property type="protein sequence ID" value="GID55155.1"/>
    <property type="molecule type" value="Genomic_DNA"/>
</dbReference>
<gene>
    <name evidence="1" type="ORF">Aco03nite_035590</name>
</gene>
<keyword evidence="2" id="KW-1185">Reference proteome</keyword>
<evidence type="ECO:0008006" key="3">
    <source>
        <dbReference type="Google" id="ProtNLM"/>
    </source>
</evidence>
<evidence type="ECO:0000313" key="1">
    <source>
        <dbReference type="EMBL" id="GID55155.1"/>
    </source>
</evidence>
<organism evidence="1 2">
    <name type="scientific">Actinoplanes couchii</name>
    <dbReference type="NCBI Taxonomy" id="403638"/>
    <lineage>
        <taxon>Bacteria</taxon>
        <taxon>Bacillati</taxon>
        <taxon>Actinomycetota</taxon>
        <taxon>Actinomycetes</taxon>
        <taxon>Micromonosporales</taxon>
        <taxon>Micromonosporaceae</taxon>
        <taxon>Actinoplanes</taxon>
    </lineage>
</organism>
<dbReference type="InterPro" id="IPR021408">
    <property type="entry name" value="DUF3046"/>
</dbReference>
<comment type="caution">
    <text evidence="1">The sequence shown here is derived from an EMBL/GenBank/DDBJ whole genome shotgun (WGS) entry which is preliminary data.</text>
</comment>
<reference evidence="1 2" key="1">
    <citation type="submission" date="2021-01" db="EMBL/GenBank/DDBJ databases">
        <title>Whole genome shotgun sequence of Actinoplanes couchii NBRC 106145.</title>
        <authorList>
            <person name="Komaki H."/>
            <person name="Tamura T."/>
        </authorList>
    </citation>
    <scope>NUCLEOTIDE SEQUENCE [LARGE SCALE GENOMIC DNA]</scope>
    <source>
        <strain evidence="1 2">NBRC 106145</strain>
    </source>
</reference>
<proteinExistence type="predicted"/>
<name>A0ABQ3X9Q5_9ACTN</name>
<dbReference type="Pfam" id="PF11248">
    <property type="entry name" value="DUF3046"/>
    <property type="match status" value="1"/>
</dbReference>
<dbReference type="Proteomes" id="UP000612282">
    <property type="component" value="Unassembled WGS sequence"/>
</dbReference>